<comment type="caution">
    <text evidence="1">The sequence shown here is derived from an EMBL/GenBank/DDBJ whole genome shotgun (WGS) entry which is preliminary data.</text>
</comment>
<dbReference type="STRING" id="28885.EI16_04905"/>
<sequence length="263" mass="30691">MESDLERKIFLVDKLQQDWESSDFDFIPMEVVHRVPDAGRPESPELVPPKDLPRRGLGTREGHAALIHSIAHIEFNAVNLALDALYRFQNMPKAYYQDWLRVAMEESYHFQMIREHLYHLGSEYGDFKAHNGLWLTTYETDHSPRVRMALVPRTLEARGLDVTPPMMKKLRAIGDKRGVEILKILLRDEIGHVEVGTRWFRYLCREEGLNPFDEFVTIVQSYFHGDLRGPFNFEARVEAGFSEEEIQWLKSIEQGFVDRAETT</sequence>
<dbReference type="AlphaFoldDB" id="A0A066ZPB5"/>
<dbReference type="Pfam" id="PF04305">
    <property type="entry name" value="DUF455"/>
    <property type="match status" value="1"/>
</dbReference>
<name>A0A066ZPB5_HYDMR</name>
<dbReference type="EMBL" id="JMIU01000001">
    <property type="protein sequence ID" value="KDN95643.1"/>
    <property type="molecule type" value="Genomic_DNA"/>
</dbReference>
<dbReference type="PIRSF" id="PIRSF012318">
    <property type="entry name" value="UCP012318"/>
    <property type="match status" value="1"/>
</dbReference>
<dbReference type="CDD" id="cd00657">
    <property type="entry name" value="Ferritin_like"/>
    <property type="match status" value="1"/>
</dbReference>
<dbReference type="InterPro" id="IPR009078">
    <property type="entry name" value="Ferritin-like_SF"/>
</dbReference>
<evidence type="ECO:0000313" key="2">
    <source>
        <dbReference type="Proteomes" id="UP000027341"/>
    </source>
</evidence>
<gene>
    <name evidence="1" type="ORF">EI16_04905</name>
</gene>
<organism evidence="1 2">
    <name type="scientific">Hydrogenovibrio marinus</name>
    <dbReference type="NCBI Taxonomy" id="28885"/>
    <lineage>
        <taxon>Bacteria</taxon>
        <taxon>Pseudomonadati</taxon>
        <taxon>Pseudomonadota</taxon>
        <taxon>Gammaproteobacteria</taxon>
        <taxon>Thiotrichales</taxon>
        <taxon>Piscirickettsiaceae</taxon>
        <taxon>Hydrogenovibrio</taxon>
    </lineage>
</organism>
<dbReference type="PANTHER" id="PTHR42782:SF4">
    <property type="entry name" value="DUF455 DOMAIN-CONTAINING PROTEIN"/>
    <property type="match status" value="1"/>
</dbReference>
<proteinExistence type="predicted"/>
<dbReference type="InterPro" id="IPR011197">
    <property type="entry name" value="UCP012318"/>
</dbReference>
<dbReference type="Proteomes" id="UP000027341">
    <property type="component" value="Unassembled WGS sequence"/>
</dbReference>
<protein>
    <submittedName>
        <fullName evidence="1">Uncharacterized protein</fullName>
    </submittedName>
</protein>
<reference evidence="1 2" key="1">
    <citation type="submission" date="2014-04" db="EMBL/GenBank/DDBJ databases">
        <title>Draft genome sequence of Hydrogenovibrio marinus MH-110, a model organism for aerobic H2 metabolism.</title>
        <authorList>
            <person name="Cha H.J."/>
            <person name="Jo B.H."/>
            <person name="Hwang B.H."/>
        </authorList>
    </citation>
    <scope>NUCLEOTIDE SEQUENCE [LARGE SCALE GENOMIC DNA]</scope>
    <source>
        <strain evidence="1 2">MH-110</strain>
    </source>
</reference>
<dbReference type="PANTHER" id="PTHR42782">
    <property type="entry name" value="SI:CH73-314G15.3"/>
    <property type="match status" value="1"/>
</dbReference>
<keyword evidence="2" id="KW-1185">Reference proteome</keyword>
<dbReference type="InterPro" id="IPR007402">
    <property type="entry name" value="DUF455"/>
</dbReference>
<dbReference type="SUPFAM" id="SSF47240">
    <property type="entry name" value="Ferritin-like"/>
    <property type="match status" value="1"/>
</dbReference>
<evidence type="ECO:0000313" key="1">
    <source>
        <dbReference type="EMBL" id="KDN95643.1"/>
    </source>
</evidence>
<accession>A0A066ZPB5</accession>